<dbReference type="Proteomes" id="UP000625631">
    <property type="component" value="Unassembled WGS sequence"/>
</dbReference>
<accession>A0ABS0QBY6</accession>
<feature type="signal peptide" evidence="2">
    <location>
        <begin position="1"/>
        <end position="23"/>
    </location>
</feature>
<evidence type="ECO:0000256" key="2">
    <source>
        <dbReference type="SAM" id="SignalP"/>
    </source>
</evidence>
<dbReference type="PROSITE" id="PS51257">
    <property type="entry name" value="PROKAR_LIPOPROTEIN"/>
    <property type="match status" value="1"/>
</dbReference>
<proteinExistence type="predicted"/>
<evidence type="ECO:0000313" key="3">
    <source>
        <dbReference type="EMBL" id="MBH8560206.1"/>
    </source>
</evidence>
<comment type="caution">
    <text evidence="3">The sequence shown here is derived from an EMBL/GenBank/DDBJ whole genome shotgun (WGS) entry which is preliminary data.</text>
</comment>
<evidence type="ECO:0008006" key="5">
    <source>
        <dbReference type="Google" id="ProtNLM"/>
    </source>
</evidence>
<sequence>MKKQYLLPAVLYLGLGLSGCSSNNSESETQTTTAAPSTSEMAVGTDKQPTAMLQAVEMTSGQIPGYKFPEDSSTINGWIERRDAASIDRHGWGIWTTLSAPAGQGPDMPRVYETWPTADEVQQQQEPGTEQSPTMLLKRPRPVRRLRMPRQFLRDPNLVSRRPARADLAQAHAMTGSSTQNAFESVAYNPAAATFIAQNKLFLTATLQGMLNGHKGEIPELPRESIAIKPVYEIVPAAPSAAAPLYEMKVWTGTTDKQIPYGQAAWASTIYVDIKNQGQGNGAVAAAGAKPTPATTYNLRDFVYYRLTQEEADALNAEIKDTSNHYNQVPVNKGDYAILVAMHITTKEIKRWTWQTMWWAPNSANAPLPSSSAIAAHRPAQLTGAPRHYAMSIAYQMLAPVQPYAGGKSVGQSIYAFNPYLEAGFSPQTFSNNKHFQEPSRVLTKGLWVTNNVGVRTNCMSCHAQASFTSVEGPNPRLPLGYLGNTYVDMGSPKFKGRLRTDFLWSIADRATP</sequence>
<feature type="chain" id="PRO_5046857061" description="Cytochrome c domain-containing protein" evidence="2">
    <location>
        <begin position="24"/>
        <end position="513"/>
    </location>
</feature>
<dbReference type="EMBL" id="JAEDAE010000011">
    <property type="protein sequence ID" value="MBH8560206.1"/>
    <property type="molecule type" value="Genomic_DNA"/>
</dbReference>
<name>A0ABS0QBY6_9BACT</name>
<feature type="region of interest" description="Disordered" evidence="1">
    <location>
        <begin position="22"/>
        <end position="46"/>
    </location>
</feature>
<reference evidence="3 4" key="1">
    <citation type="submission" date="2020-12" db="EMBL/GenBank/DDBJ databases">
        <title>Hymenobacter sp.</title>
        <authorList>
            <person name="Kim M.K."/>
        </authorList>
    </citation>
    <scope>NUCLEOTIDE SEQUENCE [LARGE SCALE GENOMIC DNA]</scope>
    <source>
        <strain evidence="3 4">BT442</strain>
    </source>
</reference>
<gene>
    <name evidence="3" type="ORF">I7X13_19240</name>
</gene>
<dbReference type="RefSeq" id="WP_198076729.1">
    <property type="nucleotide sequence ID" value="NZ_JAEDAE010000011.1"/>
</dbReference>
<evidence type="ECO:0000313" key="4">
    <source>
        <dbReference type="Proteomes" id="UP000625631"/>
    </source>
</evidence>
<protein>
    <recommendedName>
        <fullName evidence="5">Cytochrome c domain-containing protein</fullName>
    </recommendedName>
</protein>
<evidence type="ECO:0000256" key="1">
    <source>
        <dbReference type="SAM" id="MobiDB-lite"/>
    </source>
</evidence>
<feature type="compositionally biased region" description="Low complexity" evidence="1">
    <location>
        <begin position="22"/>
        <end position="40"/>
    </location>
</feature>
<keyword evidence="2" id="KW-0732">Signal</keyword>
<keyword evidence="4" id="KW-1185">Reference proteome</keyword>
<organism evidence="3 4">
    <name type="scientific">Hymenobacter negativus</name>
    <dbReference type="NCBI Taxonomy" id="2795026"/>
    <lineage>
        <taxon>Bacteria</taxon>
        <taxon>Pseudomonadati</taxon>
        <taxon>Bacteroidota</taxon>
        <taxon>Cytophagia</taxon>
        <taxon>Cytophagales</taxon>
        <taxon>Hymenobacteraceae</taxon>
        <taxon>Hymenobacter</taxon>
    </lineage>
</organism>